<evidence type="ECO:0000256" key="4">
    <source>
        <dbReference type="ARBA" id="ARBA00023163"/>
    </source>
</evidence>
<feature type="domain" description="HTH lysR-type" evidence="5">
    <location>
        <begin position="6"/>
        <end position="63"/>
    </location>
</feature>
<dbReference type="STRING" id="169427.SAMN05192548_103762"/>
<evidence type="ECO:0000256" key="2">
    <source>
        <dbReference type="ARBA" id="ARBA00023015"/>
    </source>
</evidence>
<keyword evidence="2" id="KW-0805">Transcription regulation</keyword>
<dbReference type="GO" id="GO:0003700">
    <property type="term" value="F:DNA-binding transcription factor activity"/>
    <property type="evidence" value="ECO:0007669"/>
    <property type="project" value="InterPro"/>
</dbReference>
<keyword evidence="3" id="KW-0238">DNA-binding</keyword>
<evidence type="ECO:0000256" key="1">
    <source>
        <dbReference type="ARBA" id="ARBA00009437"/>
    </source>
</evidence>
<evidence type="ECO:0000256" key="3">
    <source>
        <dbReference type="ARBA" id="ARBA00023125"/>
    </source>
</evidence>
<dbReference type="Gene3D" id="3.40.190.10">
    <property type="entry name" value="Periplasmic binding protein-like II"/>
    <property type="match status" value="2"/>
</dbReference>
<dbReference type="Pfam" id="PF03466">
    <property type="entry name" value="LysR_substrate"/>
    <property type="match status" value="1"/>
</dbReference>
<sequence length="303" mass="33705">MRRKIPSTAALSAFETAARHQSFTKAADELAVTQSAICRQIGSLEDFLGVKLFRRDRRGVSLTEAGQIYSKKVASRLNEVEQDTLELMAKGGHGGTLELAVVPTFATKWLLPRLPLFIAEQPDITVNLTTRTRPFLFDDTGFDAAIHAGAAIWPGSEGLFLMRESLIAVCSPTLIAPRTRLTASDWRRYPLLQQSTRPYAWRDWFASRGMQVEGDMSGPKLELFSMLAEAAIHGIGIALIPRLLIEDELERGVLIQVAKHEYSSGRSYHLIYPERKAGDSALVVFGAWIADQAKQYRRTMGLD</sequence>
<dbReference type="InterPro" id="IPR036390">
    <property type="entry name" value="WH_DNA-bd_sf"/>
</dbReference>
<dbReference type="FunFam" id="1.10.10.10:FF:000038">
    <property type="entry name" value="Glycine cleavage system transcriptional activator"/>
    <property type="match status" value="1"/>
</dbReference>
<gene>
    <name evidence="6" type="ORF">SAMN05192548_103762</name>
</gene>
<dbReference type="Pfam" id="PF00126">
    <property type="entry name" value="HTH_1"/>
    <property type="match status" value="1"/>
</dbReference>
<organism evidence="6 7">
    <name type="scientific">Paraburkholderia terricola</name>
    <dbReference type="NCBI Taxonomy" id="169427"/>
    <lineage>
        <taxon>Bacteria</taxon>
        <taxon>Pseudomonadati</taxon>
        <taxon>Pseudomonadota</taxon>
        <taxon>Betaproteobacteria</taxon>
        <taxon>Burkholderiales</taxon>
        <taxon>Burkholderiaceae</taxon>
        <taxon>Paraburkholderia</taxon>
    </lineage>
</organism>
<dbReference type="GO" id="GO:0006351">
    <property type="term" value="P:DNA-templated transcription"/>
    <property type="evidence" value="ECO:0007669"/>
    <property type="project" value="TreeGrafter"/>
</dbReference>
<dbReference type="GO" id="GO:0043565">
    <property type="term" value="F:sequence-specific DNA binding"/>
    <property type="evidence" value="ECO:0007669"/>
    <property type="project" value="TreeGrafter"/>
</dbReference>
<dbReference type="InterPro" id="IPR005119">
    <property type="entry name" value="LysR_subst-bd"/>
</dbReference>
<dbReference type="PANTHER" id="PTHR30537:SF26">
    <property type="entry name" value="GLYCINE CLEAVAGE SYSTEM TRANSCRIPTIONAL ACTIVATOR"/>
    <property type="match status" value="1"/>
</dbReference>
<dbReference type="EMBL" id="FRAB01000037">
    <property type="protein sequence ID" value="SHK77624.1"/>
    <property type="molecule type" value="Genomic_DNA"/>
</dbReference>
<dbReference type="Gene3D" id="1.10.10.10">
    <property type="entry name" value="Winged helix-like DNA-binding domain superfamily/Winged helix DNA-binding domain"/>
    <property type="match status" value="1"/>
</dbReference>
<dbReference type="InterPro" id="IPR058163">
    <property type="entry name" value="LysR-type_TF_proteobact-type"/>
</dbReference>
<accession>A0A1M6V8B4</accession>
<dbReference type="InterPro" id="IPR036388">
    <property type="entry name" value="WH-like_DNA-bd_sf"/>
</dbReference>
<evidence type="ECO:0000313" key="6">
    <source>
        <dbReference type="EMBL" id="SHK77624.1"/>
    </source>
</evidence>
<dbReference type="RefSeq" id="WP_073431456.1">
    <property type="nucleotide sequence ID" value="NZ_CADFGY010000001.1"/>
</dbReference>
<protein>
    <submittedName>
        <fullName evidence="6">LysR family transcriptional regulator, glycine cleavage system transcriptional activator</fullName>
    </submittedName>
</protein>
<dbReference type="PRINTS" id="PR00039">
    <property type="entry name" value="HTHLYSR"/>
</dbReference>
<evidence type="ECO:0000259" key="5">
    <source>
        <dbReference type="PROSITE" id="PS50931"/>
    </source>
</evidence>
<dbReference type="OrthoDB" id="9178397at2"/>
<reference evidence="6 7" key="1">
    <citation type="submission" date="2016-11" db="EMBL/GenBank/DDBJ databases">
        <authorList>
            <person name="Jaros S."/>
            <person name="Januszkiewicz K."/>
            <person name="Wedrychowicz H."/>
        </authorList>
    </citation>
    <scope>NUCLEOTIDE SEQUENCE [LARGE SCALE GENOMIC DNA]</scope>
    <source>
        <strain evidence="6 7">LMG 20594</strain>
    </source>
</reference>
<dbReference type="AlphaFoldDB" id="A0A1M6V8B4"/>
<dbReference type="SUPFAM" id="SSF53850">
    <property type="entry name" value="Periplasmic binding protein-like II"/>
    <property type="match status" value="1"/>
</dbReference>
<keyword evidence="4" id="KW-0804">Transcription</keyword>
<evidence type="ECO:0000313" key="7">
    <source>
        <dbReference type="Proteomes" id="UP000184395"/>
    </source>
</evidence>
<proteinExistence type="inferred from homology"/>
<name>A0A1M6V8B4_9BURK</name>
<dbReference type="SUPFAM" id="SSF46785">
    <property type="entry name" value="Winged helix' DNA-binding domain"/>
    <property type="match status" value="1"/>
</dbReference>
<comment type="similarity">
    <text evidence="1">Belongs to the LysR transcriptional regulatory family.</text>
</comment>
<dbReference type="PROSITE" id="PS50931">
    <property type="entry name" value="HTH_LYSR"/>
    <property type="match status" value="1"/>
</dbReference>
<dbReference type="PANTHER" id="PTHR30537">
    <property type="entry name" value="HTH-TYPE TRANSCRIPTIONAL REGULATOR"/>
    <property type="match status" value="1"/>
</dbReference>
<dbReference type="FunFam" id="3.40.190.10:FF:000017">
    <property type="entry name" value="Glycine cleavage system transcriptional activator"/>
    <property type="match status" value="1"/>
</dbReference>
<dbReference type="InterPro" id="IPR000847">
    <property type="entry name" value="LysR_HTH_N"/>
</dbReference>
<dbReference type="Proteomes" id="UP000184395">
    <property type="component" value="Unassembled WGS sequence"/>
</dbReference>